<accession>A0A645IZ98</accession>
<feature type="domain" description="Nitroreductase" evidence="1">
    <location>
        <begin position="31"/>
        <end position="88"/>
    </location>
</feature>
<dbReference type="InterPro" id="IPR029479">
    <property type="entry name" value="Nitroreductase"/>
</dbReference>
<dbReference type="EMBL" id="VSSQ01126335">
    <property type="protein sequence ID" value="MPN56230.1"/>
    <property type="molecule type" value="Genomic_DNA"/>
</dbReference>
<dbReference type="AlphaFoldDB" id="A0A645IZ98"/>
<evidence type="ECO:0000259" key="1">
    <source>
        <dbReference type="Pfam" id="PF00881"/>
    </source>
</evidence>
<proteinExistence type="predicted"/>
<dbReference type="Gene3D" id="2.20.180.10">
    <property type="entry name" value="putative fmn-dependent nitroreductase like domains"/>
    <property type="match status" value="1"/>
</dbReference>
<dbReference type="InterPro" id="IPR023312">
    <property type="entry name" value="Put_nitroreductase_C_bac"/>
</dbReference>
<name>A0A645IZ98_9ZZZZ</name>
<dbReference type="SUPFAM" id="SSF55469">
    <property type="entry name" value="FMN-dependent nitroreductase-like"/>
    <property type="match status" value="1"/>
</dbReference>
<organism evidence="2">
    <name type="scientific">bioreactor metagenome</name>
    <dbReference type="NCBI Taxonomy" id="1076179"/>
    <lineage>
        <taxon>unclassified sequences</taxon>
        <taxon>metagenomes</taxon>
        <taxon>ecological metagenomes</taxon>
    </lineage>
</organism>
<comment type="caution">
    <text evidence="2">The sequence shown here is derived from an EMBL/GenBank/DDBJ whole genome shotgun (WGS) entry which is preliminary data.</text>
</comment>
<dbReference type="Gene3D" id="3.40.109.10">
    <property type="entry name" value="NADH Oxidase"/>
    <property type="match status" value="1"/>
</dbReference>
<sequence>MWARHLPDWDGPEPGERPTAYIVILQDLSLEKCIREDVGVAAQTMFLGACEKGIAGTFFGAYKRAQLINALKIPEDKYNIALVIALGYPGETVRIEPMPENGDTRYWRSADGVHHVPKRDLDSLIVAF</sequence>
<evidence type="ECO:0000313" key="2">
    <source>
        <dbReference type="EMBL" id="MPN56230.1"/>
    </source>
</evidence>
<reference evidence="2" key="1">
    <citation type="submission" date="2019-08" db="EMBL/GenBank/DDBJ databases">
        <authorList>
            <person name="Kucharzyk K."/>
            <person name="Murdoch R.W."/>
            <person name="Higgins S."/>
            <person name="Loffler F."/>
        </authorList>
    </citation>
    <scope>NUCLEOTIDE SEQUENCE</scope>
</reference>
<dbReference type="InterPro" id="IPR000415">
    <property type="entry name" value="Nitroreductase-like"/>
</dbReference>
<protein>
    <recommendedName>
        <fullName evidence="1">Nitroreductase domain-containing protein</fullName>
    </recommendedName>
</protein>
<gene>
    <name evidence="2" type="ORF">SDC9_203916</name>
</gene>
<dbReference type="GO" id="GO:0016491">
    <property type="term" value="F:oxidoreductase activity"/>
    <property type="evidence" value="ECO:0007669"/>
    <property type="project" value="InterPro"/>
</dbReference>
<dbReference type="Pfam" id="PF00881">
    <property type="entry name" value="Nitroreductase"/>
    <property type="match status" value="1"/>
</dbReference>